<protein>
    <submittedName>
        <fullName evidence="2">Uncharacterized protein</fullName>
    </submittedName>
</protein>
<sequence length="210" mass="23355">MARYNTPFEIHVHGQVSLRPNVVFEQLQEALKPLWKYAGARSLADAADSSYEDEPGIKFDPQEHLLQMCWTVAGDDDFRQVLDEMCMNLNEVAQAGAAIEVTFYDAEFDDEDEDSDAESRDDFVMLFVGPDPAAIMQVQRDLLVQDVVNLMERHFDGAELVGVVAEVDKLFSQRFDDLVNSLQLGRPPRGSGGGHGGIGHGGGRKPRHLH</sequence>
<organism evidence="2 3">
    <name type="scientific">Albidiferax ferrireducens (strain ATCC BAA-621 / DSM 15236 / T118)</name>
    <name type="common">Rhodoferax ferrireducens</name>
    <dbReference type="NCBI Taxonomy" id="338969"/>
    <lineage>
        <taxon>Bacteria</taxon>
        <taxon>Pseudomonadati</taxon>
        <taxon>Pseudomonadota</taxon>
        <taxon>Betaproteobacteria</taxon>
        <taxon>Burkholderiales</taxon>
        <taxon>Comamonadaceae</taxon>
        <taxon>Rhodoferax</taxon>
    </lineage>
</organism>
<dbReference type="KEGG" id="rfr:Rfer_3359"/>
<keyword evidence="3" id="KW-1185">Reference proteome</keyword>
<evidence type="ECO:0000313" key="2">
    <source>
        <dbReference type="EMBL" id="ABD71068.1"/>
    </source>
</evidence>
<dbReference type="STRING" id="338969.Rfer_3359"/>
<dbReference type="eggNOG" id="ENOG502Z7VF">
    <property type="taxonomic scope" value="Bacteria"/>
</dbReference>
<dbReference type="Proteomes" id="UP000008332">
    <property type="component" value="Chromosome"/>
</dbReference>
<feature type="region of interest" description="Disordered" evidence="1">
    <location>
        <begin position="182"/>
        <end position="210"/>
    </location>
</feature>
<dbReference type="OrthoDB" id="8536242at2"/>
<gene>
    <name evidence="2" type="ordered locus">Rfer_3359</name>
</gene>
<evidence type="ECO:0000256" key="1">
    <source>
        <dbReference type="SAM" id="MobiDB-lite"/>
    </source>
</evidence>
<dbReference type="Pfam" id="PF20621">
    <property type="entry name" value="DUF6806"/>
    <property type="match status" value="1"/>
</dbReference>
<accession>Q21T35</accession>
<dbReference type="HOGENOM" id="CLU_1304054_0_0_4"/>
<dbReference type="RefSeq" id="WP_011465631.1">
    <property type="nucleotide sequence ID" value="NC_007908.1"/>
</dbReference>
<name>Q21T35_ALBFT</name>
<reference evidence="3" key="1">
    <citation type="submission" date="2006-02" db="EMBL/GenBank/DDBJ databases">
        <title>Complete sequence of chromosome of Rhodoferax ferrireducens DSM 15236.</title>
        <authorList>
            <person name="Copeland A."/>
            <person name="Lucas S."/>
            <person name="Lapidus A."/>
            <person name="Barry K."/>
            <person name="Detter J.C."/>
            <person name="Glavina del Rio T."/>
            <person name="Hammon N."/>
            <person name="Israni S."/>
            <person name="Pitluck S."/>
            <person name="Brettin T."/>
            <person name="Bruce D."/>
            <person name="Han C."/>
            <person name="Tapia R."/>
            <person name="Gilna P."/>
            <person name="Kiss H."/>
            <person name="Schmutz J."/>
            <person name="Larimer F."/>
            <person name="Land M."/>
            <person name="Kyrpides N."/>
            <person name="Ivanova N."/>
            <person name="Richardson P."/>
        </authorList>
    </citation>
    <scope>NUCLEOTIDE SEQUENCE [LARGE SCALE GENOMIC DNA]</scope>
    <source>
        <strain evidence="3">ATCC BAA-621 / DSM 15236 / T118</strain>
    </source>
</reference>
<evidence type="ECO:0000313" key="3">
    <source>
        <dbReference type="Proteomes" id="UP000008332"/>
    </source>
</evidence>
<dbReference type="EMBL" id="CP000267">
    <property type="protein sequence ID" value="ABD71068.1"/>
    <property type="molecule type" value="Genomic_DNA"/>
</dbReference>
<feature type="compositionally biased region" description="Gly residues" evidence="1">
    <location>
        <begin position="190"/>
        <end position="201"/>
    </location>
</feature>
<proteinExistence type="predicted"/>
<dbReference type="AlphaFoldDB" id="Q21T35"/>
<dbReference type="InterPro" id="IPR046545">
    <property type="entry name" value="DUF6806"/>
</dbReference>